<dbReference type="EMBL" id="UINC01148534">
    <property type="protein sequence ID" value="SVD40478.1"/>
    <property type="molecule type" value="Genomic_DNA"/>
</dbReference>
<dbReference type="Pfam" id="PF01527">
    <property type="entry name" value="HTH_Tnp_1"/>
    <property type="match status" value="1"/>
</dbReference>
<reference evidence="1" key="1">
    <citation type="submission" date="2018-05" db="EMBL/GenBank/DDBJ databases">
        <authorList>
            <person name="Lanie J.A."/>
            <person name="Ng W.-L."/>
            <person name="Kazmierczak K.M."/>
            <person name="Andrzejewski T.M."/>
            <person name="Davidsen T.M."/>
            <person name="Wayne K.J."/>
            <person name="Tettelin H."/>
            <person name="Glass J.I."/>
            <person name="Rusch D."/>
            <person name="Podicherti R."/>
            <person name="Tsui H.-C.T."/>
            <person name="Winkler M.E."/>
        </authorList>
    </citation>
    <scope>NUCLEOTIDE SEQUENCE</scope>
</reference>
<feature type="non-terminal residue" evidence="1">
    <location>
        <position position="49"/>
    </location>
</feature>
<accession>A0A382V3I8</accession>
<dbReference type="GO" id="GO:0043565">
    <property type="term" value="F:sequence-specific DNA binding"/>
    <property type="evidence" value="ECO:0007669"/>
    <property type="project" value="InterPro"/>
</dbReference>
<dbReference type="InterPro" id="IPR010921">
    <property type="entry name" value="Trp_repressor/repl_initiator"/>
</dbReference>
<protein>
    <recommendedName>
        <fullName evidence="2">Transposase</fullName>
    </recommendedName>
</protein>
<gene>
    <name evidence="1" type="ORF">METZ01_LOCUS393332</name>
</gene>
<dbReference type="InterPro" id="IPR002514">
    <property type="entry name" value="Transposase_8"/>
</dbReference>
<evidence type="ECO:0008006" key="2">
    <source>
        <dbReference type="Google" id="ProtNLM"/>
    </source>
</evidence>
<sequence>MSLSNTEKHVKDIRRKTRRKFSSEEKIRIVLDGLRGEYSIAELCRREGI</sequence>
<evidence type="ECO:0000313" key="1">
    <source>
        <dbReference type="EMBL" id="SVD40478.1"/>
    </source>
</evidence>
<dbReference type="GO" id="GO:0004803">
    <property type="term" value="F:transposase activity"/>
    <property type="evidence" value="ECO:0007669"/>
    <property type="project" value="InterPro"/>
</dbReference>
<dbReference type="GO" id="GO:0006313">
    <property type="term" value="P:DNA transposition"/>
    <property type="evidence" value="ECO:0007669"/>
    <property type="project" value="InterPro"/>
</dbReference>
<name>A0A382V3I8_9ZZZZ</name>
<dbReference type="AlphaFoldDB" id="A0A382V3I8"/>
<proteinExistence type="predicted"/>
<organism evidence="1">
    <name type="scientific">marine metagenome</name>
    <dbReference type="NCBI Taxonomy" id="408172"/>
    <lineage>
        <taxon>unclassified sequences</taxon>
        <taxon>metagenomes</taxon>
        <taxon>ecological metagenomes</taxon>
    </lineage>
</organism>
<dbReference type="SUPFAM" id="SSF48295">
    <property type="entry name" value="TrpR-like"/>
    <property type="match status" value="1"/>
</dbReference>